<feature type="domain" description="Phosphotyrosine protein phosphatase I" evidence="2">
    <location>
        <begin position="11"/>
        <end position="149"/>
    </location>
</feature>
<protein>
    <submittedName>
        <fullName evidence="3">Arsenate reductase ArsC</fullName>
    </submittedName>
</protein>
<sequence length="180" mass="19477">MSSSAEPHRAYNVLFLCTHNSGRSLMAEAILNKDGAGRFHAFSAGTSPDAETHPMAIETLERLGYSTEGLHPKSWDVYGGPDAPHMDFVFTVCDDAADEECPIWPGHPMTAHWGIENPAKVDGGEMDRGAAFNQAFRHLKNRIAVFANLPLASLDRLALEMHLKEIGMMEGTTRGAAAAG</sequence>
<dbReference type="SMART" id="SM00226">
    <property type="entry name" value="LMWPc"/>
    <property type="match status" value="1"/>
</dbReference>
<dbReference type="EMBL" id="RCTF01000015">
    <property type="protein sequence ID" value="RLP75398.1"/>
    <property type="molecule type" value="Genomic_DNA"/>
</dbReference>
<dbReference type="CDD" id="cd16345">
    <property type="entry name" value="LMWP_ArsC"/>
    <property type="match status" value="1"/>
</dbReference>
<dbReference type="InterPro" id="IPR023485">
    <property type="entry name" value="Ptyr_pPase"/>
</dbReference>
<dbReference type="AlphaFoldDB" id="A0A3L7A636"/>
<accession>A0A3L7A636</accession>
<dbReference type="PANTHER" id="PTHR43428:SF1">
    <property type="entry name" value="ARSENATE REDUCTASE"/>
    <property type="match status" value="1"/>
</dbReference>
<evidence type="ECO:0000313" key="4">
    <source>
        <dbReference type="Proteomes" id="UP000269692"/>
    </source>
</evidence>
<dbReference type="Proteomes" id="UP000269692">
    <property type="component" value="Unassembled WGS sequence"/>
</dbReference>
<evidence type="ECO:0000259" key="2">
    <source>
        <dbReference type="SMART" id="SM00226"/>
    </source>
</evidence>
<evidence type="ECO:0000256" key="1">
    <source>
        <dbReference type="ARBA" id="ARBA00022849"/>
    </source>
</evidence>
<dbReference type="InterPro" id="IPR036196">
    <property type="entry name" value="Ptyr_pPase_sf"/>
</dbReference>
<comment type="caution">
    <text evidence="3">The sequence shown here is derived from an EMBL/GenBank/DDBJ whole genome shotgun (WGS) entry which is preliminary data.</text>
</comment>
<reference evidence="3 4" key="1">
    <citation type="submission" date="2018-10" db="EMBL/GenBank/DDBJ databases">
        <title>Xanthobacter tagetidis genome sequencing and assembly.</title>
        <authorList>
            <person name="Maclea K.S."/>
            <person name="Goen A.E."/>
            <person name="Fatima S.A."/>
        </authorList>
    </citation>
    <scope>NUCLEOTIDE SEQUENCE [LARGE SCALE GENOMIC DNA]</scope>
    <source>
        <strain evidence="3 4">ATCC 700314</strain>
    </source>
</reference>
<keyword evidence="4" id="KW-1185">Reference proteome</keyword>
<dbReference type="OrthoDB" id="9793058at2"/>
<dbReference type="PANTHER" id="PTHR43428">
    <property type="entry name" value="ARSENATE REDUCTASE"/>
    <property type="match status" value="1"/>
</dbReference>
<keyword evidence="1" id="KW-0059">Arsenical resistance</keyword>
<gene>
    <name evidence="3" type="ORF">D9R14_16655</name>
</gene>
<organism evidence="3 4">
    <name type="scientific">Xanthobacter tagetidis</name>
    <dbReference type="NCBI Taxonomy" id="60216"/>
    <lineage>
        <taxon>Bacteria</taxon>
        <taxon>Pseudomonadati</taxon>
        <taxon>Pseudomonadota</taxon>
        <taxon>Alphaproteobacteria</taxon>
        <taxon>Hyphomicrobiales</taxon>
        <taxon>Xanthobacteraceae</taxon>
        <taxon>Xanthobacter</taxon>
    </lineage>
</organism>
<dbReference type="RefSeq" id="WP_121624472.1">
    <property type="nucleotide sequence ID" value="NZ_JACIIW010000005.1"/>
</dbReference>
<evidence type="ECO:0000313" key="3">
    <source>
        <dbReference type="EMBL" id="RLP75398.1"/>
    </source>
</evidence>
<dbReference type="GO" id="GO:0046685">
    <property type="term" value="P:response to arsenic-containing substance"/>
    <property type="evidence" value="ECO:0007669"/>
    <property type="project" value="UniProtKB-KW"/>
</dbReference>
<dbReference type="Gene3D" id="3.40.50.2300">
    <property type="match status" value="1"/>
</dbReference>
<proteinExistence type="predicted"/>
<name>A0A3L7A636_9HYPH</name>
<dbReference type="Pfam" id="PF01451">
    <property type="entry name" value="LMWPc"/>
    <property type="match status" value="1"/>
</dbReference>
<dbReference type="SUPFAM" id="SSF52788">
    <property type="entry name" value="Phosphotyrosine protein phosphatases I"/>
    <property type="match status" value="1"/>
</dbReference>